<accession>A0ABT4BGP8</accession>
<proteinExistence type="predicted"/>
<dbReference type="Proteomes" id="UP001151002">
    <property type="component" value="Unassembled WGS sequence"/>
</dbReference>
<dbReference type="RefSeq" id="WP_267570331.1">
    <property type="nucleotide sequence ID" value="NZ_JAPNTZ010000031.1"/>
</dbReference>
<comment type="caution">
    <text evidence="2">The sequence shown here is derived from an EMBL/GenBank/DDBJ whole genome shotgun (WGS) entry which is preliminary data.</text>
</comment>
<gene>
    <name evidence="2" type="ORF">OWR29_47600</name>
</gene>
<keyword evidence="1" id="KW-0472">Membrane</keyword>
<dbReference type="Pfam" id="PF11239">
    <property type="entry name" value="DUF3040"/>
    <property type="match status" value="1"/>
</dbReference>
<reference evidence="2" key="1">
    <citation type="submission" date="2022-11" db="EMBL/GenBank/DDBJ databases">
        <authorList>
            <person name="Somphong A."/>
            <person name="Phongsopitanun W."/>
        </authorList>
    </citation>
    <scope>NUCLEOTIDE SEQUENCE</scope>
    <source>
        <strain evidence="2">Pm04-4</strain>
    </source>
</reference>
<dbReference type="EMBL" id="JAPNTZ010000031">
    <property type="protein sequence ID" value="MCY1145715.1"/>
    <property type="molecule type" value="Genomic_DNA"/>
</dbReference>
<protein>
    <submittedName>
        <fullName evidence="2">DUF3040 domain-containing protein</fullName>
    </submittedName>
</protein>
<feature type="transmembrane region" description="Helical" evidence="1">
    <location>
        <begin position="39"/>
        <end position="59"/>
    </location>
</feature>
<keyword evidence="1" id="KW-1133">Transmembrane helix</keyword>
<evidence type="ECO:0000313" key="3">
    <source>
        <dbReference type="Proteomes" id="UP001151002"/>
    </source>
</evidence>
<dbReference type="InterPro" id="IPR021401">
    <property type="entry name" value="DUF3040"/>
</dbReference>
<feature type="transmembrane region" description="Helical" evidence="1">
    <location>
        <begin position="65"/>
        <end position="83"/>
    </location>
</feature>
<evidence type="ECO:0000313" key="2">
    <source>
        <dbReference type="EMBL" id="MCY1145715.1"/>
    </source>
</evidence>
<keyword evidence="1" id="KW-0812">Transmembrane</keyword>
<organism evidence="2 3">
    <name type="scientific">Paractinoplanes pyxinae</name>
    <dbReference type="NCBI Taxonomy" id="2997416"/>
    <lineage>
        <taxon>Bacteria</taxon>
        <taxon>Bacillati</taxon>
        <taxon>Actinomycetota</taxon>
        <taxon>Actinomycetes</taxon>
        <taxon>Micromonosporales</taxon>
        <taxon>Micromonosporaceae</taxon>
        <taxon>Paractinoplanes</taxon>
    </lineage>
</organism>
<sequence>MLDDVERRRLAEIDARLTAADPRLARTLSRHRRWPRSRAASIIICVLAVMSAVLVGALASGPPAAIAGGLTIAAVLAGLWLQARLGSVPRIMRGDHG</sequence>
<keyword evidence="3" id="KW-1185">Reference proteome</keyword>
<name>A0ABT4BGP8_9ACTN</name>
<evidence type="ECO:0000256" key="1">
    <source>
        <dbReference type="SAM" id="Phobius"/>
    </source>
</evidence>